<dbReference type="OrthoDB" id="9788221at2"/>
<proteinExistence type="inferred from homology"/>
<dbReference type="KEGG" id="fae:FAES_4899"/>
<dbReference type="EMBL" id="HE796683">
    <property type="protein sequence ID" value="CCH02898.1"/>
    <property type="molecule type" value="Genomic_DNA"/>
</dbReference>
<dbReference type="RefSeq" id="WP_015333997.1">
    <property type="nucleotide sequence ID" value="NC_020054.1"/>
</dbReference>
<reference evidence="3 4" key="1">
    <citation type="journal article" date="2012" name="J. Bacteriol.">
        <title>Genome Sequence of Fibrella aestuarina BUZ 2T, a Filamentous Marine Bacterium.</title>
        <authorList>
            <person name="Filippini M."/>
            <person name="Qi W."/>
            <person name="Blom J."/>
            <person name="Goesmann A."/>
            <person name="Smits T.H."/>
            <person name="Bagheri H.C."/>
        </authorList>
    </citation>
    <scope>NUCLEOTIDE SEQUENCE [LARGE SCALE GENOMIC DNA]</scope>
    <source>
        <strain evidence="4">BUZ 2T</strain>
    </source>
</reference>
<evidence type="ECO:0000313" key="4">
    <source>
        <dbReference type="Proteomes" id="UP000011058"/>
    </source>
</evidence>
<keyword evidence="4" id="KW-1185">Reference proteome</keyword>
<protein>
    <submittedName>
        <fullName evidence="3">Putative isomerase</fullName>
        <ecNumber evidence="3">5.1.-.-</ecNumber>
    </submittedName>
</protein>
<dbReference type="HOGENOM" id="CLU_048756_0_1_10"/>
<dbReference type="Pfam" id="PF02567">
    <property type="entry name" value="PhzC-PhzF"/>
    <property type="match status" value="1"/>
</dbReference>
<evidence type="ECO:0000256" key="1">
    <source>
        <dbReference type="ARBA" id="ARBA00008270"/>
    </source>
</evidence>
<dbReference type="Gene3D" id="3.10.310.10">
    <property type="entry name" value="Diaminopimelate Epimerase, Chain A, domain 1"/>
    <property type="match status" value="2"/>
</dbReference>
<accession>I0KFJ5</accession>
<dbReference type="EC" id="5.1.-.-" evidence="3"/>
<dbReference type="eggNOG" id="COG0384">
    <property type="taxonomic scope" value="Bacteria"/>
</dbReference>
<feature type="active site" evidence="2">
    <location>
        <position position="49"/>
    </location>
</feature>
<dbReference type="GO" id="GO:0005737">
    <property type="term" value="C:cytoplasm"/>
    <property type="evidence" value="ECO:0007669"/>
    <property type="project" value="TreeGrafter"/>
</dbReference>
<dbReference type="GO" id="GO:0016853">
    <property type="term" value="F:isomerase activity"/>
    <property type="evidence" value="ECO:0007669"/>
    <property type="project" value="UniProtKB-KW"/>
</dbReference>
<evidence type="ECO:0000256" key="2">
    <source>
        <dbReference type="PIRSR" id="PIRSR016184-1"/>
    </source>
</evidence>
<sequence length="310" mass="33945">MHTLPFYLVDVFAAAPYQGNQLAVFDARRATALATKAMQAMAREINFQETTFITGGSLEAGFDVRIFTPEYEVPFAGHPTLGTSWVIANRLLQTGPVPLTLQLGVGPIRVRWEGDTPWLTAAQPRFGPTYAPADVAQLLNLPPDTIDDGWAIEWVSTGLNYVIVPLRSLDALRRVRLDVGTFEAWLLRHQLHKTNSPDRLHTSLYVVSQETYAPHNQLTARMFCFEQGKVAEDPATGSAGSCLLAYLLKNGIYGDGAVQVRVEQGYEVGRPSLLELAGSIVEPGTYDLQVGGQVQYVAAGEWTLSNLIGL</sequence>
<evidence type="ECO:0000313" key="3">
    <source>
        <dbReference type="EMBL" id="CCH02898.1"/>
    </source>
</evidence>
<dbReference type="AlphaFoldDB" id="I0KFJ5"/>
<dbReference type="InterPro" id="IPR003719">
    <property type="entry name" value="Phenazine_PhzF-like"/>
</dbReference>
<name>I0KFJ5_9BACT</name>
<dbReference type="NCBIfam" id="TIGR00654">
    <property type="entry name" value="PhzF_family"/>
    <property type="match status" value="1"/>
</dbReference>
<dbReference type="Proteomes" id="UP000011058">
    <property type="component" value="Chromosome"/>
</dbReference>
<dbReference type="PANTHER" id="PTHR13774">
    <property type="entry name" value="PHENAZINE BIOSYNTHESIS PROTEIN"/>
    <property type="match status" value="1"/>
</dbReference>
<organism evidence="3 4">
    <name type="scientific">Fibrella aestuarina BUZ 2</name>
    <dbReference type="NCBI Taxonomy" id="1166018"/>
    <lineage>
        <taxon>Bacteria</taxon>
        <taxon>Pseudomonadati</taxon>
        <taxon>Bacteroidota</taxon>
        <taxon>Cytophagia</taxon>
        <taxon>Cytophagales</taxon>
        <taxon>Spirosomataceae</taxon>
        <taxon>Fibrella</taxon>
    </lineage>
</organism>
<dbReference type="PIRSF" id="PIRSF016184">
    <property type="entry name" value="PhzC_PhzF"/>
    <property type="match status" value="1"/>
</dbReference>
<keyword evidence="3" id="KW-0413">Isomerase</keyword>
<dbReference type="PANTHER" id="PTHR13774:SF32">
    <property type="entry name" value="ANTISENSE-ENHANCING SEQUENCE 1"/>
    <property type="match status" value="1"/>
</dbReference>
<dbReference type="SUPFAM" id="SSF54506">
    <property type="entry name" value="Diaminopimelate epimerase-like"/>
    <property type="match status" value="1"/>
</dbReference>
<gene>
    <name evidence="3" type="primary">phzF</name>
    <name evidence="3" type="ORF">FAES_4899</name>
</gene>
<comment type="similarity">
    <text evidence="1">Belongs to the PhzF family.</text>
</comment>
<dbReference type="PATRIC" id="fig|1166018.3.peg.1869"/>